<reference evidence="4" key="1">
    <citation type="submission" date="2021-02" db="EMBL/GenBank/DDBJ databases">
        <authorList>
            <person name="Nowell W R."/>
        </authorList>
    </citation>
    <scope>NUCLEOTIDE SEQUENCE</scope>
</reference>
<dbReference type="InterPro" id="IPR050952">
    <property type="entry name" value="TRIM-NHL_E3_ligases"/>
</dbReference>
<dbReference type="EMBL" id="CAJOAZ010002581">
    <property type="protein sequence ID" value="CAF3942151.1"/>
    <property type="molecule type" value="Genomic_DNA"/>
</dbReference>
<comment type="caution">
    <text evidence="4">The sequence shown here is derived from an EMBL/GenBank/DDBJ whole genome shotgun (WGS) entry which is preliminary data.</text>
</comment>
<organism evidence="4 8">
    <name type="scientific">Adineta steineri</name>
    <dbReference type="NCBI Taxonomy" id="433720"/>
    <lineage>
        <taxon>Eukaryota</taxon>
        <taxon>Metazoa</taxon>
        <taxon>Spiralia</taxon>
        <taxon>Gnathifera</taxon>
        <taxon>Rotifera</taxon>
        <taxon>Eurotatoria</taxon>
        <taxon>Bdelloidea</taxon>
        <taxon>Adinetida</taxon>
        <taxon>Adinetidae</taxon>
        <taxon>Adineta</taxon>
    </lineage>
</organism>
<dbReference type="Proteomes" id="UP000663844">
    <property type="component" value="Unassembled WGS sequence"/>
</dbReference>
<dbReference type="Proteomes" id="UP000663891">
    <property type="component" value="Unassembled WGS sequence"/>
</dbReference>
<dbReference type="GO" id="GO:0008270">
    <property type="term" value="F:zinc ion binding"/>
    <property type="evidence" value="ECO:0007669"/>
    <property type="project" value="UniProtKB-KW"/>
</dbReference>
<evidence type="ECO:0000313" key="7">
    <source>
        <dbReference type="EMBL" id="CAF4060786.1"/>
    </source>
</evidence>
<name>A0A813X2B9_9BILA</name>
<evidence type="ECO:0000256" key="2">
    <source>
        <dbReference type="PROSITE-ProRule" id="PRU00504"/>
    </source>
</evidence>
<feature type="repeat" description="NHL" evidence="2">
    <location>
        <begin position="222"/>
        <end position="262"/>
    </location>
</feature>
<keyword evidence="1" id="KW-0677">Repeat</keyword>
<dbReference type="AlphaFoldDB" id="A0A813X2B9"/>
<feature type="repeat" description="NHL" evidence="2">
    <location>
        <begin position="380"/>
        <end position="417"/>
    </location>
</feature>
<evidence type="ECO:0000313" key="5">
    <source>
        <dbReference type="EMBL" id="CAF1220847.1"/>
    </source>
</evidence>
<dbReference type="EMBL" id="CAJNOG010000058">
    <property type="protein sequence ID" value="CAF0863493.1"/>
    <property type="molecule type" value="Genomic_DNA"/>
</dbReference>
<protein>
    <recommendedName>
        <fullName evidence="9">NHL repeat containing protein</fullName>
    </recommendedName>
</protein>
<feature type="region of interest" description="Disordered" evidence="3">
    <location>
        <begin position="98"/>
        <end position="154"/>
    </location>
</feature>
<dbReference type="EMBL" id="CAJNON010000363">
    <property type="protein sequence ID" value="CAF1220847.1"/>
    <property type="molecule type" value="Genomic_DNA"/>
</dbReference>
<dbReference type="Proteomes" id="UP000663881">
    <property type="component" value="Unassembled WGS sequence"/>
</dbReference>
<evidence type="ECO:0000313" key="6">
    <source>
        <dbReference type="EMBL" id="CAF3942151.1"/>
    </source>
</evidence>
<dbReference type="Gene3D" id="2.120.10.30">
    <property type="entry name" value="TolB, C-terminal domain"/>
    <property type="match status" value="2"/>
</dbReference>
<evidence type="ECO:0000313" key="4">
    <source>
        <dbReference type="EMBL" id="CAF0863493.1"/>
    </source>
</evidence>
<dbReference type="InterPro" id="IPR011042">
    <property type="entry name" value="6-blade_b-propeller_TolB-like"/>
</dbReference>
<evidence type="ECO:0000256" key="1">
    <source>
        <dbReference type="ARBA" id="ARBA00022737"/>
    </source>
</evidence>
<sequence length="488" mass="50941">MAVVNIDCTIRIGYIYNATYVSTNITTVITYNNSCSECICDGFLSTVPSLYVGLNCYTNNKTCALFANYLLSSSTIKIDLNSIFIFIQQSLSQNTTTESIVPSSSTSTAASTTSPPITTSTTTSTTSSTTTSTTASTTSATTTTTSSSTTSTSTTTVFPPLIGVTVAGYENGTSGLDAMALGGPQGVYVMPNGNIYVADSGNNRVQKFLAGSRLGITLIGNGSAGSTSGQLNSPQGIYVDALTEDVYVADSTNRRILQVSSINITLQGRTVVSSSSSPALGYSYGIRIDTQGNLYVSVYGNRVYRWPVNSTTGATFAGSATAGSDASSFSWPDHIDLDASGKYMYVADKNNHRVQRWQLPFNGSAAGTAGVTVAGGNGAGNLPNQLYQPQGACVSKKTGAVYVADTGNNRVQVWYVNATQGITLAGSSQGVAGSGPYGLFVPKITNNVNLALQYTEKALNAFRSCTIPGNPTQVVAEENIAQLKKPTK</sequence>
<dbReference type="PROSITE" id="PS51125">
    <property type="entry name" value="NHL"/>
    <property type="match status" value="3"/>
</dbReference>
<dbReference type="PANTHER" id="PTHR24104:SF25">
    <property type="entry name" value="PROTEIN LIN-41"/>
    <property type="match status" value="1"/>
</dbReference>
<evidence type="ECO:0000256" key="3">
    <source>
        <dbReference type="SAM" id="MobiDB-lite"/>
    </source>
</evidence>
<accession>A0A813X2B9</accession>
<gene>
    <name evidence="4" type="ORF">JYZ213_LOCUS8561</name>
    <name evidence="7" type="ORF">OKA104_LOCUS33371</name>
    <name evidence="6" type="ORF">OXD698_LOCUS26186</name>
    <name evidence="5" type="ORF">VCS650_LOCUS26708</name>
</gene>
<dbReference type="Pfam" id="PF01436">
    <property type="entry name" value="NHL"/>
    <property type="match status" value="2"/>
</dbReference>
<dbReference type="SUPFAM" id="SSF101898">
    <property type="entry name" value="NHL repeat"/>
    <property type="match status" value="1"/>
</dbReference>
<dbReference type="CDD" id="cd05819">
    <property type="entry name" value="NHL"/>
    <property type="match status" value="1"/>
</dbReference>
<dbReference type="InterPro" id="IPR001258">
    <property type="entry name" value="NHL_repeat"/>
</dbReference>
<evidence type="ECO:0008006" key="9">
    <source>
        <dbReference type="Google" id="ProtNLM"/>
    </source>
</evidence>
<evidence type="ECO:0000313" key="8">
    <source>
        <dbReference type="Proteomes" id="UP000663845"/>
    </source>
</evidence>
<feature type="repeat" description="NHL" evidence="2">
    <location>
        <begin position="183"/>
        <end position="211"/>
    </location>
</feature>
<dbReference type="PANTHER" id="PTHR24104">
    <property type="entry name" value="E3 UBIQUITIN-PROTEIN LIGASE NHLRC1-RELATED"/>
    <property type="match status" value="1"/>
</dbReference>
<dbReference type="EMBL" id="CAJOAY010004230">
    <property type="protein sequence ID" value="CAF4060786.1"/>
    <property type="molecule type" value="Genomic_DNA"/>
</dbReference>
<proteinExistence type="predicted"/>
<dbReference type="Proteomes" id="UP000663845">
    <property type="component" value="Unassembled WGS sequence"/>
</dbReference>